<proteinExistence type="predicted"/>
<evidence type="ECO:0000313" key="1">
    <source>
        <dbReference type="EMBL" id="GBN17646.1"/>
    </source>
</evidence>
<dbReference type="AlphaFoldDB" id="A0A4Y2LVU8"/>
<reference evidence="1 2" key="1">
    <citation type="journal article" date="2019" name="Sci. Rep.">
        <title>Orb-weaving spider Araneus ventricosus genome elucidates the spidroin gene catalogue.</title>
        <authorList>
            <person name="Kono N."/>
            <person name="Nakamura H."/>
            <person name="Ohtoshi R."/>
            <person name="Moran D.A.P."/>
            <person name="Shinohara A."/>
            <person name="Yoshida Y."/>
            <person name="Fujiwara M."/>
            <person name="Mori M."/>
            <person name="Tomita M."/>
            <person name="Arakawa K."/>
        </authorList>
    </citation>
    <scope>NUCLEOTIDE SEQUENCE [LARGE SCALE GENOMIC DNA]</scope>
</reference>
<accession>A0A4Y2LVU8</accession>
<dbReference type="EMBL" id="BGPR01006283">
    <property type="protein sequence ID" value="GBN17646.1"/>
    <property type="molecule type" value="Genomic_DNA"/>
</dbReference>
<gene>
    <name evidence="1" type="ORF">AVEN_182595_1</name>
</gene>
<sequence length="69" mass="7727">MKVLSYLLCSVSFPFKWIPQLWGEEPSVSLAPVLFVVCMNVANGVKRLAVPCHIQLHIDGINFPLLFLS</sequence>
<comment type="caution">
    <text evidence="1">The sequence shown here is derived from an EMBL/GenBank/DDBJ whole genome shotgun (WGS) entry which is preliminary data.</text>
</comment>
<organism evidence="1 2">
    <name type="scientific">Araneus ventricosus</name>
    <name type="common">Orbweaver spider</name>
    <name type="synonym">Epeira ventricosa</name>
    <dbReference type="NCBI Taxonomy" id="182803"/>
    <lineage>
        <taxon>Eukaryota</taxon>
        <taxon>Metazoa</taxon>
        <taxon>Ecdysozoa</taxon>
        <taxon>Arthropoda</taxon>
        <taxon>Chelicerata</taxon>
        <taxon>Arachnida</taxon>
        <taxon>Araneae</taxon>
        <taxon>Araneomorphae</taxon>
        <taxon>Entelegynae</taxon>
        <taxon>Araneoidea</taxon>
        <taxon>Araneidae</taxon>
        <taxon>Araneus</taxon>
    </lineage>
</organism>
<name>A0A4Y2LVU8_ARAVE</name>
<evidence type="ECO:0000313" key="2">
    <source>
        <dbReference type="Proteomes" id="UP000499080"/>
    </source>
</evidence>
<dbReference type="Proteomes" id="UP000499080">
    <property type="component" value="Unassembled WGS sequence"/>
</dbReference>
<keyword evidence="2" id="KW-1185">Reference proteome</keyword>
<protein>
    <submittedName>
        <fullName evidence="1">Uncharacterized protein</fullName>
    </submittedName>
</protein>